<dbReference type="Proteomes" id="UP000580910">
    <property type="component" value="Unassembled WGS sequence"/>
</dbReference>
<accession>A0A7W3J3J1</accession>
<dbReference type="EMBL" id="JACGXA010000003">
    <property type="protein sequence ID" value="MBA8805645.1"/>
    <property type="molecule type" value="Genomic_DNA"/>
</dbReference>
<feature type="region of interest" description="Disordered" evidence="1">
    <location>
        <begin position="12"/>
        <end position="32"/>
    </location>
</feature>
<feature type="compositionally biased region" description="Pro residues" evidence="1">
    <location>
        <begin position="16"/>
        <end position="27"/>
    </location>
</feature>
<evidence type="ECO:0000313" key="3">
    <source>
        <dbReference type="Proteomes" id="UP000580910"/>
    </source>
</evidence>
<proteinExistence type="predicted"/>
<reference evidence="2 3" key="1">
    <citation type="submission" date="2020-07" db="EMBL/GenBank/DDBJ databases">
        <title>Sequencing the genomes of 1000 actinobacteria strains.</title>
        <authorList>
            <person name="Klenk H.-P."/>
        </authorList>
    </citation>
    <scope>NUCLEOTIDE SEQUENCE [LARGE SCALE GENOMIC DNA]</scope>
    <source>
        <strain evidence="2 3">DSM 21349</strain>
    </source>
</reference>
<sequence>MCGALLAALAGCGDDGPPPPDVAPPPARLSGTPTYDAGLEPAEAVLPLVPATATTLTVTDLDEVRVQLGVPDMTSDDLVTDREQFWQRAATEAPLLTDGLLRPDNSELMLDYGFTEDDVDWEAHFTGDQGAGWVLAFRPDLDMAPVASAVRAGVGALAGGHVQGHLVTFGTATDGADSWATDPAFVGLVGAPAEATYVHRGCLPFADALGPEPTGEDQDRVTAHYDVTNLDPLDAVVLEFGDHLATVRMPVDRLDLFDRLHVGDWWPRDGSPAFEDGFRQGVGDPATGRIGYDVPHPPLAAELALGETLPFGICNSVDPIAEPTGL</sequence>
<evidence type="ECO:0000313" key="2">
    <source>
        <dbReference type="EMBL" id="MBA8805645.1"/>
    </source>
</evidence>
<protein>
    <submittedName>
        <fullName evidence="2">Uncharacterized protein</fullName>
    </submittedName>
</protein>
<name>A0A7W3J3J1_9ACTN</name>
<keyword evidence="3" id="KW-1185">Reference proteome</keyword>
<organism evidence="2 3">
    <name type="scientific">Nocardioides ginsengisegetis</name>
    <dbReference type="NCBI Taxonomy" id="661491"/>
    <lineage>
        <taxon>Bacteria</taxon>
        <taxon>Bacillati</taxon>
        <taxon>Actinomycetota</taxon>
        <taxon>Actinomycetes</taxon>
        <taxon>Propionibacteriales</taxon>
        <taxon>Nocardioidaceae</taxon>
        <taxon>Nocardioides</taxon>
    </lineage>
</organism>
<gene>
    <name evidence="2" type="ORF">FB382_003990</name>
</gene>
<comment type="caution">
    <text evidence="2">The sequence shown here is derived from an EMBL/GenBank/DDBJ whole genome shotgun (WGS) entry which is preliminary data.</text>
</comment>
<dbReference type="AlphaFoldDB" id="A0A7W3J3J1"/>
<evidence type="ECO:0000256" key="1">
    <source>
        <dbReference type="SAM" id="MobiDB-lite"/>
    </source>
</evidence>
<dbReference type="RefSeq" id="WP_182541689.1">
    <property type="nucleotide sequence ID" value="NZ_JACGXA010000003.1"/>
</dbReference>